<evidence type="ECO:0000313" key="3">
    <source>
        <dbReference type="Proteomes" id="UP000054248"/>
    </source>
</evidence>
<evidence type="ECO:0000313" key="2">
    <source>
        <dbReference type="EMBL" id="KIO22174.1"/>
    </source>
</evidence>
<dbReference type="EMBL" id="KN823116">
    <property type="protein sequence ID" value="KIO22174.1"/>
    <property type="molecule type" value="Genomic_DNA"/>
</dbReference>
<sequence>MALADPNDRDHVRLPSTPALHPSNNFENPLRCTCPASLTTPRRRRTPQCSFACNAAVPSQHPGKRAKGVSSGANSRTSTTAPFPSSN</sequence>
<organism evidence="2 3">
    <name type="scientific">Tulasnella calospora MUT 4182</name>
    <dbReference type="NCBI Taxonomy" id="1051891"/>
    <lineage>
        <taxon>Eukaryota</taxon>
        <taxon>Fungi</taxon>
        <taxon>Dikarya</taxon>
        <taxon>Basidiomycota</taxon>
        <taxon>Agaricomycotina</taxon>
        <taxon>Agaricomycetes</taxon>
        <taxon>Cantharellales</taxon>
        <taxon>Tulasnellaceae</taxon>
        <taxon>Tulasnella</taxon>
    </lineage>
</organism>
<reference evidence="3" key="2">
    <citation type="submission" date="2015-01" db="EMBL/GenBank/DDBJ databases">
        <title>Evolutionary Origins and Diversification of the Mycorrhizal Mutualists.</title>
        <authorList>
            <consortium name="DOE Joint Genome Institute"/>
            <consortium name="Mycorrhizal Genomics Consortium"/>
            <person name="Kohler A."/>
            <person name="Kuo A."/>
            <person name="Nagy L.G."/>
            <person name="Floudas D."/>
            <person name="Copeland A."/>
            <person name="Barry K.W."/>
            <person name="Cichocki N."/>
            <person name="Veneault-Fourrey C."/>
            <person name="LaButti K."/>
            <person name="Lindquist E.A."/>
            <person name="Lipzen A."/>
            <person name="Lundell T."/>
            <person name="Morin E."/>
            <person name="Murat C."/>
            <person name="Riley R."/>
            <person name="Ohm R."/>
            <person name="Sun H."/>
            <person name="Tunlid A."/>
            <person name="Henrissat B."/>
            <person name="Grigoriev I.V."/>
            <person name="Hibbett D.S."/>
            <person name="Martin F."/>
        </authorList>
    </citation>
    <scope>NUCLEOTIDE SEQUENCE [LARGE SCALE GENOMIC DNA]</scope>
    <source>
        <strain evidence="3">MUT 4182</strain>
    </source>
</reference>
<gene>
    <name evidence="2" type="ORF">M407DRAFT_119846</name>
</gene>
<keyword evidence="3" id="KW-1185">Reference proteome</keyword>
<feature type="region of interest" description="Disordered" evidence="1">
    <location>
        <begin position="55"/>
        <end position="87"/>
    </location>
</feature>
<proteinExistence type="predicted"/>
<feature type="region of interest" description="Disordered" evidence="1">
    <location>
        <begin position="1"/>
        <end position="28"/>
    </location>
</feature>
<dbReference type="Proteomes" id="UP000054248">
    <property type="component" value="Unassembled WGS sequence"/>
</dbReference>
<evidence type="ECO:0000256" key="1">
    <source>
        <dbReference type="SAM" id="MobiDB-lite"/>
    </source>
</evidence>
<name>A0A0C3QCB2_9AGAM</name>
<feature type="compositionally biased region" description="Polar residues" evidence="1">
    <location>
        <begin position="71"/>
        <end position="87"/>
    </location>
</feature>
<dbReference type="AlphaFoldDB" id="A0A0C3QCB2"/>
<feature type="compositionally biased region" description="Basic and acidic residues" evidence="1">
    <location>
        <begin position="1"/>
        <end position="13"/>
    </location>
</feature>
<reference evidence="2 3" key="1">
    <citation type="submission" date="2014-04" db="EMBL/GenBank/DDBJ databases">
        <authorList>
            <consortium name="DOE Joint Genome Institute"/>
            <person name="Kuo A."/>
            <person name="Girlanda M."/>
            <person name="Perotto S."/>
            <person name="Kohler A."/>
            <person name="Nagy L.G."/>
            <person name="Floudas D."/>
            <person name="Copeland A."/>
            <person name="Barry K.W."/>
            <person name="Cichocki N."/>
            <person name="Veneault-Fourrey C."/>
            <person name="LaButti K."/>
            <person name="Lindquist E.A."/>
            <person name="Lipzen A."/>
            <person name="Lundell T."/>
            <person name="Morin E."/>
            <person name="Murat C."/>
            <person name="Sun H."/>
            <person name="Tunlid A."/>
            <person name="Henrissat B."/>
            <person name="Grigoriev I.V."/>
            <person name="Hibbett D.S."/>
            <person name="Martin F."/>
            <person name="Nordberg H.P."/>
            <person name="Cantor M.N."/>
            <person name="Hua S.X."/>
        </authorList>
    </citation>
    <scope>NUCLEOTIDE SEQUENCE [LARGE SCALE GENOMIC DNA]</scope>
    <source>
        <strain evidence="2 3">MUT 4182</strain>
    </source>
</reference>
<dbReference type="HOGENOM" id="CLU_2484973_0_0_1"/>
<accession>A0A0C3QCB2</accession>
<protein>
    <submittedName>
        <fullName evidence="2">Uncharacterized protein</fullName>
    </submittedName>
</protein>